<evidence type="ECO:0000256" key="1">
    <source>
        <dbReference type="SAM" id="MobiDB-lite"/>
    </source>
</evidence>
<accession>A0A1H6RHZ5</accession>
<keyword evidence="3" id="KW-1185">Reference proteome</keyword>
<dbReference type="GeneID" id="35003685"/>
<dbReference type="EMBL" id="FNYR01000002">
    <property type="protein sequence ID" value="SEI55373.1"/>
    <property type="molecule type" value="Genomic_DNA"/>
</dbReference>
<organism evidence="2 3">
    <name type="scientific">Halohasta litchfieldiae</name>
    <dbReference type="NCBI Taxonomy" id="1073996"/>
    <lineage>
        <taxon>Archaea</taxon>
        <taxon>Methanobacteriati</taxon>
        <taxon>Methanobacteriota</taxon>
        <taxon>Stenosarchaea group</taxon>
        <taxon>Halobacteria</taxon>
        <taxon>Halobacteriales</taxon>
        <taxon>Haloferacaceae</taxon>
        <taxon>Halohasta</taxon>
    </lineage>
</organism>
<dbReference type="Pfam" id="PF10778">
    <property type="entry name" value="DehI"/>
    <property type="match status" value="1"/>
</dbReference>
<name>A0A1H6RHZ5_9EURY</name>
<evidence type="ECO:0000313" key="2">
    <source>
        <dbReference type="EMBL" id="SEI55373.1"/>
    </source>
</evidence>
<feature type="compositionally biased region" description="Polar residues" evidence="1">
    <location>
        <begin position="142"/>
        <end position="156"/>
    </location>
</feature>
<evidence type="ECO:0000313" key="3">
    <source>
        <dbReference type="Proteomes" id="UP000198888"/>
    </source>
</evidence>
<dbReference type="KEGG" id="hae:halTADL_2919"/>
<sequence>MDTTEQLYEQEVSGWRAGVYDDIKQTFRAPIVNWYFRTLMANEPAFTRYLWSQIKPLFQTRGFGQFTVAYRDAILTEIDVDHSLPRYRPTEVDLGPAEWREITGQLSTFDIVAPRLALVFPVCDRLLNGESLSPGAVAEPVATQSTTPFDRQSTAPLPSWLDRDRGTPVTMVDEADCSADLMQTIEEIRDFHGFDDEFPSIYRCLAQWPSYLDTAWTDLEPIIGSDAFDRGCEVTDALLEDHLAGLPYTPQLSPTALAEQGFEESTITDLQEFATTFNSNSLQTVIQTVVIYAATVDATGERSLQ</sequence>
<proteinExistence type="predicted"/>
<dbReference type="RefSeq" id="WP_089670968.1">
    <property type="nucleotide sequence ID" value="NZ_CP024845.1"/>
</dbReference>
<protein>
    <submittedName>
        <fullName evidence="2">Halocarboxylic acid dehydrogenase DehI</fullName>
    </submittedName>
</protein>
<gene>
    <name evidence="2" type="ORF">SAMN05444271_102213</name>
</gene>
<dbReference type="Proteomes" id="UP000198888">
    <property type="component" value="Unassembled WGS sequence"/>
</dbReference>
<dbReference type="OrthoDB" id="338740at2157"/>
<dbReference type="AlphaFoldDB" id="A0A1H6RHZ5"/>
<reference evidence="2 3" key="1">
    <citation type="submission" date="2016-10" db="EMBL/GenBank/DDBJ databases">
        <authorList>
            <person name="de Groot N.N."/>
        </authorList>
    </citation>
    <scope>NUCLEOTIDE SEQUENCE [LARGE SCALE GENOMIC DNA]</scope>
    <source>
        <strain evidence="2 3">DSM 22187</strain>
    </source>
</reference>
<feature type="region of interest" description="Disordered" evidence="1">
    <location>
        <begin position="141"/>
        <end position="165"/>
    </location>
</feature>
<dbReference type="InterPro" id="IPR019714">
    <property type="entry name" value="2-haloacid_dehalogenase_DehI"/>
</dbReference>
<accession>A0A2H4Q5G7</accession>
<dbReference type="GO" id="GO:0019120">
    <property type="term" value="F:hydrolase activity, acting on acid halide bonds, in C-halide compounds"/>
    <property type="evidence" value="ECO:0007669"/>
    <property type="project" value="InterPro"/>
</dbReference>